<dbReference type="SUPFAM" id="SSF50118">
    <property type="entry name" value="Cell growth inhibitor/plasmid maintenance toxic component"/>
    <property type="match status" value="1"/>
</dbReference>
<dbReference type="RefSeq" id="WP_345269784.1">
    <property type="nucleotide sequence ID" value="NZ_BAABHB010000010.1"/>
</dbReference>
<evidence type="ECO:0000313" key="1">
    <source>
        <dbReference type="EMBL" id="GAA4412875.1"/>
    </source>
</evidence>
<dbReference type="InterPro" id="IPR011067">
    <property type="entry name" value="Plasmid_toxin/cell-grow_inhib"/>
</dbReference>
<accession>A0ABP8KRS3</accession>
<evidence type="ECO:0000313" key="2">
    <source>
        <dbReference type="Proteomes" id="UP001500936"/>
    </source>
</evidence>
<protein>
    <submittedName>
        <fullName evidence="1">Type II toxin-antitoxin system PemK/MazF family toxin</fullName>
    </submittedName>
</protein>
<dbReference type="InterPro" id="IPR003477">
    <property type="entry name" value="PemK-like"/>
</dbReference>
<dbReference type="Pfam" id="PF02452">
    <property type="entry name" value="PemK_toxin"/>
    <property type="match status" value="1"/>
</dbReference>
<name>A0ABP8KRS3_9BACT</name>
<sequence>MKQGDVVLVPFPFTDLSGSKLRPALVLIATSLDVTLSFITTQLQWQETTDVLLMPNVSNGLKKQSLIRLSKLATIDISLVEGRLGAVSESELENIHRNLRILFQL</sequence>
<dbReference type="Proteomes" id="UP001500936">
    <property type="component" value="Unassembled WGS sequence"/>
</dbReference>
<dbReference type="Gene3D" id="2.30.30.110">
    <property type="match status" value="1"/>
</dbReference>
<comment type="caution">
    <text evidence="1">The sequence shown here is derived from an EMBL/GenBank/DDBJ whole genome shotgun (WGS) entry which is preliminary data.</text>
</comment>
<dbReference type="EMBL" id="BAABHB010000010">
    <property type="protein sequence ID" value="GAA4412875.1"/>
    <property type="molecule type" value="Genomic_DNA"/>
</dbReference>
<reference evidence="2" key="1">
    <citation type="journal article" date="2019" name="Int. J. Syst. Evol. Microbiol.">
        <title>The Global Catalogue of Microorganisms (GCM) 10K type strain sequencing project: providing services to taxonomists for standard genome sequencing and annotation.</title>
        <authorList>
            <consortium name="The Broad Institute Genomics Platform"/>
            <consortium name="The Broad Institute Genome Sequencing Center for Infectious Disease"/>
            <person name="Wu L."/>
            <person name="Ma J."/>
        </authorList>
    </citation>
    <scope>NUCLEOTIDE SEQUENCE [LARGE SCALE GENOMIC DNA]</scope>
    <source>
        <strain evidence="2">JCM 17925</strain>
    </source>
</reference>
<gene>
    <name evidence="1" type="ORF">GCM10023187_40530</name>
</gene>
<organism evidence="1 2">
    <name type="scientific">Nibrella viscosa</name>
    <dbReference type="NCBI Taxonomy" id="1084524"/>
    <lineage>
        <taxon>Bacteria</taxon>
        <taxon>Pseudomonadati</taxon>
        <taxon>Bacteroidota</taxon>
        <taxon>Cytophagia</taxon>
        <taxon>Cytophagales</taxon>
        <taxon>Spirosomataceae</taxon>
        <taxon>Nibrella</taxon>
    </lineage>
</organism>
<keyword evidence="2" id="KW-1185">Reference proteome</keyword>
<proteinExistence type="predicted"/>